<dbReference type="CDD" id="cd07346">
    <property type="entry name" value="ABC_6TM_exporters"/>
    <property type="match status" value="1"/>
</dbReference>
<dbReference type="InterPro" id="IPR018490">
    <property type="entry name" value="cNMP-bd_dom_sf"/>
</dbReference>
<evidence type="ECO:0000256" key="1">
    <source>
        <dbReference type="ARBA" id="ARBA00004651"/>
    </source>
</evidence>
<dbReference type="GO" id="GO:0005524">
    <property type="term" value="F:ATP binding"/>
    <property type="evidence" value="ECO:0007669"/>
    <property type="project" value="InterPro"/>
</dbReference>
<dbReference type="InterPro" id="IPR000595">
    <property type="entry name" value="cNMP-bd_dom"/>
</dbReference>
<dbReference type="RefSeq" id="WP_028093358.1">
    <property type="nucleotide sequence ID" value="NZ_BNAP01000002.1"/>
</dbReference>
<evidence type="ECO:0008006" key="11">
    <source>
        <dbReference type="Google" id="ProtNLM"/>
    </source>
</evidence>
<reference evidence="9" key="1">
    <citation type="journal article" date="2014" name="Int. J. Syst. Evol. Microbiol.">
        <title>Complete genome sequence of Corynebacterium casei LMG S-19264T (=DSM 44701T), isolated from a smear-ripened cheese.</title>
        <authorList>
            <consortium name="US DOE Joint Genome Institute (JGI-PGF)"/>
            <person name="Walter F."/>
            <person name="Albersmeier A."/>
            <person name="Kalinowski J."/>
            <person name="Ruckert C."/>
        </authorList>
    </citation>
    <scope>NUCLEOTIDE SEQUENCE</scope>
    <source>
        <strain evidence="9">CGMCC 1.7081</strain>
    </source>
</reference>
<gene>
    <name evidence="9" type="ORF">GCM10010961_05830</name>
</gene>
<dbReference type="PROSITE" id="PS50929">
    <property type="entry name" value="ABC_TM1F"/>
    <property type="match status" value="1"/>
</dbReference>
<dbReference type="Pfam" id="PF00027">
    <property type="entry name" value="cNMP_binding"/>
    <property type="match status" value="1"/>
</dbReference>
<name>A0A8J3H357_9RHOB</name>
<accession>A0A8J3H357</accession>
<dbReference type="PANTHER" id="PTHR43394:SF1">
    <property type="entry name" value="ATP-BINDING CASSETTE SUB-FAMILY B MEMBER 10, MITOCHONDRIAL"/>
    <property type="match status" value="1"/>
</dbReference>
<comment type="subcellular location">
    <subcellularLocation>
        <location evidence="1">Cell membrane</location>
        <topology evidence="1">Multi-pass membrane protein</topology>
    </subcellularLocation>
</comment>
<evidence type="ECO:0000256" key="4">
    <source>
        <dbReference type="ARBA" id="ARBA00023136"/>
    </source>
</evidence>
<dbReference type="SUPFAM" id="SSF51206">
    <property type="entry name" value="cAMP-binding domain-like"/>
    <property type="match status" value="1"/>
</dbReference>
<dbReference type="GO" id="GO:0005886">
    <property type="term" value="C:plasma membrane"/>
    <property type="evidence" value="ECO:0007669"/>
    <property type="project" value="UniProtKB-SubCell"/>
</dbReference>
<evidence type="ECO:0000259" key="7">
    <source>
        <dbReference type="PROSITE" id="PS50893"/>
    </source>
</evidence>
<feature type="domain" description="ABC transmembrane type-1" evidence="8">
    <location>
        <begin position="18"/>
        <end position="312"/>
    </location>
</feature>
<proteinExistence type="predicted"/>
<dbReference type="SMART" id="SM00100">
    <property type="entry name" value="cNMP"/>
    <property type="match status" value="1"/>
</dbReference>
<feature type="transmembrane region" description="Helical" evidence="5">
    <location>
        <begin position="158"/>
        <end position="184"/>
    </location>
</feature>
<dbReference type="PANTHER" id="PTHR43394">
    <property type="entry name" value="ATP-DEPENDENT PERMEASE MDL1, MITOCHONDRIAL"/>
    <property type="match status" value="1"/>
</dbReference>
<dbReference type="InterPro" id="IPR036640">
    <property type="entry name" value="ABC1_TM_sf"/>
</dbReference>
<dbReference type="Gene3D" id="3.40.50.300">
    <property type="entry name" value="P-loop containing nucleotide triphosphate hydrolases"/>
    <property type="match status" value="2"/>
</dbReference>
<evidence type="ECO:0000259" key="6">
    <source>
        <dbReference type="PROSITE" id="PS50042"/>
    </source>
</evidence>
<sequence>MEPNLFSFIWKHSRRQQLWLLLLTFVSFPFLYLSLEIPKKIINDAIGAQTTQIDVYGMQLGQVEYLLLLCCGFFGAVLIGGLMKMYINTLKGVLAERMLRRLRFELISRMLRFPKPYFRTTSQGELVSMISSEAEPMGGLMGDAVAQPVFQFGQMMTVIFFLFMQSFWFGIASVALIPLQAWLIPMLQRQINLMNKERIVEVRKLSTEIGETAAGITDLRVNGGWRFRLALFTDRLGKLFEIRFRIYKKKYFMKFINNMIGHLTPFMYYSAGGYLAIQGEITVGALVAALSAYKDLSSPWKELLTYYNQVQDMSLRWEVVTERFAPKNMIPEALFDGEPSTMPHLLGAIELRDVTVRDQDGNVVLENISVTIPPKSRVAIQCTKPTERTALAELLLRETLPSSGEVIISGHPINSLHQAVIAARIGYANSHPYLFDGTLGDNLLMPLKTRPQTTPHAARSRAMAEAARAGNSTDPLDVDWVDPEIAGLTDGAEVRDWWFKLVEAMGIDESMFRRTLRSCFDPALHPMLAHDIVALRPEIAAKLHERGLDEALFRFDPDQFNPAVPLAGNLLFATPIREFTPEALSRDDRFLQMLDGEGLTEEAIAISIGVIDTLNRAFGRDGTHHPLFRRLGLDEDIYRRVSDIAAARNSRRGKRMSRQDRAMLLIVPFMLTAEQIGPTFPEEYKEKILAIRRARGAELREKLSDTFLPVTPDHYVPRLTVMENAIYGRVSQMAGARADEIEDVVAEVLSAHNLRHRTTAIIYDLQAGLGGTNLAPVFQERTAFTRAGIKRPDILIMDNVLASHNAASRLRTRERLRDLLPRSVLLFMEAKFENPDAYDMFIEIRNGRIDGSLRSVAAAGEGAGDDLSRKIAILSANSLLGGLSLPNRRLLAFSAQWYEAAAGQKVFSHNQAADAVYLCLEGEAELHWPDSEQTMLAPVSTVRPGRLIGDLAVITRDKRFLDLVAVKPTRFLRIGAEEFRAVIENDASVALALLEAVAAHLTGATALLQQARINLADYAGPPAGPLSPEKLNEYFDD</sequence>
<evidence type="ECO:0000313" key="10">
    <source>
        <dbReference type="Proteomes" id="UP000611500"/>
    </source>
</evidence>
<dbReference type="InterPro" id="IPR003439">
    <property type="entry name" value="ABC_transporter-like_ATP-bd"/>
</dbReference>
<keyword evidence="2 5" id="KW-0812">Transmembrane</keyword>
<dbReference type="Gene3D" id="1.20.1560.10">
    <property type="entry name" value="ABC transporter type 1, transmembrane domain"/>
    <property type="match status" value="1"/>
</dbReference>
<evidence type="ECO:0000256" key="5">
    <source>
        <dbReference type="SAM" id="Phobius"/>
    </source>
</evidence>
<dbReference type="PROSITE" id="PS50893">
    <property type="entry name" value="ABC_TRANSPORTER_2"/>
    <property type="match status" value="1"/>
</dbReference>
<feature type="domain" description="Cyclic nucleotide-binding" evidence="6">
    <location>
        <begin position="879"/>
        <end position="983"/>
    </location>
</feature>
<dbReference type="GO" id="GO:0015421">
    <property type="term" value="F:ABC-type oligopeptide transporter activity"/>
    <property type="evidence" value="ECO:0007669"/>
    <property type="project" value="TreeGrafter"/>
</dbReference>
<feature type="domain" description="ABC transporter" evidence="7">
    <location>
        <begin position="349"/>
        <end position="871"/>
    </location>
</feature>
<evidence type="ECO:0000256" key="3">
    <source>
        <dbReference type="ARBA" id="ARBA00022989"/>
    </source>
</evidence>
<evidence type="ECO:0000313" key="9">
    <source>
        <dbReference type="EMBL" id="GHG81805.1"/>
    </source>
</evidence>
<dbReference type="GO" id="GO:0016887">
    <property type="term" value="F:ATP hydrolysis activity"/>
    <property type="evidence" value="ECO:0007669"/>
    <property type="project" value="InterPro"/>
</dbReference>
<feature type="transmembrane region" description="Helical" evidence="5">
    <location>
        <begin position="251"/>
        <end position="269"/>
    </location>
</feature>
<dbReference type="InterPro" id="IPR011527">
    <property type="entry name" value="ABC1_TM_dom"/>
</dbReference>
<dbReference type="CDD" id="cd00038">
    <property type="entry name" value="CAP_ED"/>
    <property type="match status" value="1"/>
</dbReference>
<dbReference type="AlphaFoldDB" id="A0A8J3H357"/>
<dbReference type="Gene3D" id="2.60.120.10">
    <property type="entry name" value="Jelly Rolls"/>
    <property type="match status" value="1"/>
</dbReference>
<keyword evidence="4 5" id="KW-0472">Membrane</keyword>
<keyword evidence="3 5" id="KW-1133">Transmembrane helix</keyword>
<feature type="transmembrane region" description="Helical" evidence="5">
    <location>
        <begin position="18"/>
        <end position="35"/>
    </location>
</feature>
<protein>
    <recommendedName>
        <fullName evidence="11">ABC transport system ATP-binding protein</fullName>
    </recommendedName>
</protein>
<comment type="caution">
    <text evidence="9">The sequence shown here is derived from an EMBL/GenBank/DDBJ whole genome shotgun (WGS) entry which is preliminary data.</text>
</comment>
<keyword evidence="10" id="KW-1185">Reference proteome</keyword>
<organism evidence="9 10">
    <name type="scientific">Pseudodonghicola xiamenensis</name>
    <dbReference type="NCBI Taxonomy" id="337702"/>
    <lineage>
        <taxon>Bacteria</taxon>
        <taxon>Pseudomonadati</taxon>
        <taxon>Pseudomonadota</taxon>
        <taxon>Alphaproteobacteria</taxon>
        <taxon>Rhodobacterales</taxon>
        <taxon>Paracoccaceae</taxon>
        <taxon>Pseudodonghicola</taxon>
    </lineage>
</organism>
<dbReference type="InterPro" id="IPR027417">
    <property type="entry name" value="P-loop_NTPase"/>
</dbReference>
<dbReference type="EMBL" id="BNAP01000002">
    <property type="protein sequence ID" value="GHG81805.1"/>
    <property type="molecule type" value="Genomic_DNA"/>
</dbReference>
<feature type="transmembrane region" description="Helical" evidence="5">
    <location>
        <begin position="65"/>
        <end position="87"/>
    </location>
</feature>
<dbReference type="SUPFAM" id="SSF90123">
    <property type="entry name" value="ABC transporter transmembrane region"/>
    <property type="match status" value="1"/>
</dbReference>
<dbReference type="InterPro" id="IPR014710">
    <property type="entry name" value="RmlC-like_jellyroll"/>
</dbReference>
<dbReference type="Proteomes" id="UP000611500">
    <property type="component" value="Unassembled WGS sequence"/>
</dbReference>
<reference evidence="9" key="2">
    <citation type="submission" date="2020-09" db="EMBL/GenBank/DDBJ databases">
        <authorList>
            <person name="Sun Q."/>
            <person name="Zhou Y."/>
        </authorList>
    </citation>
    <scope>NUCLEOTIDE SEQUENCE</scope>
    <source>
        <strain evidence="9">CGMCC 1.7081</strain>
    </source>
</reference>
<dbReference type="Pfam" id="PF00664">
    <property type="entry name" value="ABC_membrane"/>
    <property type="match status" value="1"/>
</dbReference>
<dbReference type="PROSITE" id="PS50042">
    <property type="entry name" value="CNMP_BINDING_3"/>
    <property type="match status" value="1"/>
</dbReference>
<dbReference type="SUPFAM" id="SSF52540">
    <property type="entry name" value="P-loop containing nucleoside triphosphate hydrolases"/>
    <property type="match status" value="2"/>
</dbReference>
<dbReference type="InterPro" id="IPR039421">
    <property type="entry name" value="Type_1_exporter"/>
</dbReference>
<evidence type="ECO:0000256" key="2">
    <source>
        <dbReference type="ARBA" id="ARBA00022692"/>
    </source>
</evidence>
<evidence type="ECO:0000259" key="8">
    <source>
        <dbReference type="PROSITE" id="PS50929"/>
    </source>
</evidence>